<sequence length="117" mass="13152">MYSRSSNNTFIVAGKDGKGLESLIAKIVLLFECLDIYITSLIQLQIVVDYVILLFGDDDEFHAQIKINSLKIIKNALYHLLSHICKRLLEFAQILNIYSNVQITSSCTFIAIAIAVN</sequence>
<dbReference type="AlphaFoldDB" id="A0A1A9WZ02"/>
<reference evidence="2" key="1">
    <citation type="submission" date="2014-03" db="EMBL/GenBank/DDBJ databases">
        <authorList>
            <person name="Aksoy S."/>
            <person name="Warren W."/>
            <person name="Wilson R.K."/>
        </authorList>
    </citation>
    <scope>NUCLEOTIDE SEQUENCE [LARGE SCALE GENOMIC DNA]</scope>
    <source>
        <strain evidence="2">IAEA</strain>
    </source>
</reference>
<name>A0A1A9WZ02_9MUSC</name>
<reference evidence="1" key="2">
    <citation type="submission" date="2020-05" db="UniProtKB">
        <authorList>
            <consortium name="EnsemblMetazoa"/>
        </authorList>
    </citation>
    <scope>IDENTIFICATION</scope>
    <source>
        <strain evidence="1">IAEA</strain>
    </source>
</reference>
<proteinExistence type="predicted"/>
<accession>A0A1A9WZ02</accession>
<keyword evidence="2" id="KW-1185">Reference proteome</keyword>
<dbReference type="Proteomes" id="UP000091820">
    <property type="component" value="Unassembled WGS sequence"/>
</dbReference>
<evidence type="ECO:0000313" key="2">
    <source>
        <dbReference type="Proteomes" id="UP000091820"/>
    </source>
</evidence>
<dbReference type="VEuPathDB" id="VectorBase:GBRI037819"/>
<evidence type="ECO:0000313" key="1">
    <source>
        <dbReference type="EnsemblMetazoa" id="GBRI037819-PA"/>
    </source>
</evidence>
<dbReference type="EnsemblMetazoa" id="GBRI037819-RA">
    <property type="protein sequence ID" value="GBRI037819-PA"/>
    <property type="gene ID" value="GBRI037819"/>
</dbReference>
<organism evidence="1 2">
    <name type="scientific">Glossina brevipalpis</name>
    <dbReference type="NCBI Taxonomy" id="37001"/>
    <lineage>
        <taxon>Eukaryota</taxon>
        <taxon>Metazoa</taxon>
        <taxon>Ecdysozoa</taxon>
        <taxon>Arthropoda</taxon>
        <taxon>Hexapoda</taxon>
        <taxon>Insecta</taxon>
        <taxon>Pterygota</taxon>
        <taxon>Neoptera</taxon>
        <taxon>Endopterygota</taxon>
        <taxon>Diptera</taxon>
        <taxon>Brachycera</taxon>
        <taxon>Muscomorpha</taxon>
        <taxon>Hippoboscoidea</taxon>
        <taxon>Glossinidae</taxon>
        <taxon>Glossina</taxon>
    </lineage>
</organism>
<protein>
    <submittedName>
        <fullName evidence="1">Uncharacterized protein</fullName>
    </submittedName>
</protein>